<organism evidence="1">
    <name type="scientific">Prevotella amnii</name>
    <dbReference type="NCBI Taxonomy" id="419005"/>
    <lineage>
        <taxon>Bacteria</taxon>
        <taxon>Pseudomonadati</taxon>
        <taxon>Bacteroidota</taxon>
        <taxon>Bacteroidia</taxon>
        <taxon>Bacteroidales</taxon>
        <taxon>Prevotellaceae</taxon>
        <taxon>Prevotella</taxon>
    </lineage>
</organism>
<evidence type="ECO:0000313" key="1">
    <source>
        <dbReference type="EMBL" id="KXB76228.1"/>
    </source>
</evidence>
<dbReference type="AlphaFoldDB" id="A0A134B8G2"/>
<dbReference type="EMBL" id="LSDL01000102">
    <property type="protein sequence ID" value="KXB76228.1"/>
    <property type="molecule type" value="Genomic_DNA"/>
</dbReference>
<dbReference type="STRING" id="419005.HMPREF1860_01643"/>
<reference evidence="1 2" key="1">
    <citation type="submission" date="2016-01" db="EMBL/GenBank/DDBJ databases">
        <authorList>
            <person name="Oliw E.H."/>
        </authorList>
    </citation>
    <scope>NUCLEOTIDE SEQUENCE [LARGE SCALE GENOMIC DNA]</scope>
    <source>
        <strain evidence="1 2">DNF00307</strain>
    </source>
</reference>
<evidence type="ECO:0000313" key="2">
    <source>
        <dbReference type="Proteomes" id="UP000070531"/>
    </source>
</evidence>
<dbReference type="PATRIC" id="fig|419005.5.peg.1642"/>
<name>A0A134B8G2_9BACT</name>
<proteinExistence type="predicted"/>
<comment type="caution">
    <text evidence="1">The sequence shown here is derived from an EMBL/GenBank/DDBJ whole genome shotgun (WGS) entry which is preliminary data.</text>
</comment>
<dbReference type="Proteomes" id="UP000070531">
    <property type="component" value="Unassembled WGS sequence"/>
</dbReference>
<sequence length="66" mass="7920">MLTAKVHFVFVKPMLKNIKIYNNNLYNKQKILPIIWIKNNFIQLSVLTKEYITKIKTKKTRILTQV</sequence>
<gene>
    <name evidence="1" type="ORF">HMPREF1860_01643</name>
</gene>
<protein>
    <submittedName>
        <fullName evidence="1">Uncharacterized protein</fullName>
    </submittedName>
</protein>
<accession>A0A134B8G2</accession>